<evidence type="ECO:0000256" key="4">
    <source>
        <dbReference type="ARBA" id="ARBA00022597"/>
    </source>
</evidence>
<dbReference type="GO" id="GO:0005886">
    <property type="term" value="C:plasma membrane"/>
    <property type="evidence" value="ECO:0007669"/>
    <property type="project" value="UniProtKB-SubCell"/>
</dbReference>
<comment type="subcellular location">
    <subcellularLocation>
        <location evidence="1">Cell membrane</location>
        <topology evidence="1">Multi-pass membrane protein</topology>
    </subcellularLocation>
</comment>
<keyword evidence="7 8" id="KW-0472">Membrane</keyword>
<sequence length="427" mass="45716">MNNFLKWLEEKFMPVVAKVGNQRHISAMKDGFIGAMPFMIIGSIMLILAFPPFPADTTNFIGKAWVNLATNYFDILIVPNQMTMAIMSIFISAAIGYSLSKSYKLNPLSGAMLSLAAYLLLAAQPVNGGLPTAYMDGKGVFTAVIAAFFSVELMRFLMERNIRIKMPDGVPPAIAASFDALIPVFLMVAILYPASIAVQHFTGVTVPAAIMEMFKPLVGAVDTLPGILFAVFLAHLLWFAGIHGASIVGGILGPFYAIYLSANQAALAAGEALPNIFTQPFWAFYIVLGGSGATLGLVGLYLTSKSANLKAIGRVAAIPAIFNINEPVIFASPIVMNPILGIPFIIAPMVNASIAYFATGIGLAGRGVTQPPWTTPAPIGAMWATNWQIGAFVLVIVCLVVSTAIYYPFFKVYEKQLVKEEQENAAA</sequence>
<feature type="transmembrane region" description="Helical" evidence="9">
    <location>
        <begin position="339"/>
        <end position="365"/>
    </location>
</feature>
<dbReference type="GO" id="GO:0008982">
    <property type="term" value="F:protein-N(PI)-phosphohistidine-sugar phosphotransferase activity"/>
    <property type="evidence" value="ECO:0007669"/>
    <property type="project" value="UniProtKB-UniRule"/>
</dbReference>
<feature type="transmembrane region" description="Helical" evidence="9">
    <location>
        <begin position="245"/>
        <end position="262"/>
    </location>
</feature>
<organism evidence="11 12">
    <name type="scientific">Alkalicella caledoniensis</name>
    <dbReference type="NCBI Taxonomy" id="2731377"/>
    <lineage>
        <taxon>Bacteria</taxon>
        <taxon>Bacillati</taxon>
        <taxon>Bacillota</taxon>
        <taxon>Clostridia</taxon>
        <taxon>Eubacteriales</taxon>
        <taxon>Proteinivoracaceae</taxon>
        <taxon>Alkalicella</taxon>
    </lineage>
</organism>
<keyword evidence="3 8" id="KW-1003">Cell membrane</keyword>
<dbReference type="EMBL" id="CP058559">
    <property type="protein sequence ID" value="QNO13982.1"/>
    <property type="molecule type" value="Genomic_DNA"/>
</dbReference>
<feature type="transmembrane region" description="Helical" evidence="9">
    <location>
        <begin position="108"/>
        <end position="127"/>
    </location>
</feature>
<dbReference type="RefSeq" id="WP_213167644.1">
    <property type="nucleotide sequence ID" value="NZ_CP058559.1"/>
</dbReference>
<dbReference type="InterPro" id="IPR003352">
    <property type="entry name" value="PTS_EIIC"/>
</dbReference>
<dbReference type="AlphaFoldDB" id="A0A7G9W5M0"/>
<accession>A0A7G9W5M0</accession>
<evidence type="ECO:0000256" key="9">
    <source>
        <dbReference type="SAM" id="Phobius"/>
    </source>
</evidence>
<name>A0A7G9W5M0_ALKCA</name>
<dbReference type="Pfam" id="PF02378">
    <property type="entry name" value="PTS_EIIC"/>
    <property type="match status" value="1"/>
</dbReference>
<protein>
    <recommendedName>
        <fullName evidence="8">Permease IIC component</fullName>
    </recommendedName>
</protein>
<gene>
    <name evidence="11" type="ORF">HYG86_03940</name>
</gene>
<feature type="transmembrane region" description="Helical" evidence="9">
    <location>
        <begin position="32"/>
        <end position="53"/>
    </location>
</feature>
<dbReference type="InterPro" id="IPR004796">
    <property type="entry name" value="PTS_IIC_cello"/>
</dbReference>
<evidence type="ECO:0000256" key="8">
    <source>
        <dbReference type="PIRNR" id="PIRNR006351"/>
    </source>
</evidence>
<feature type="domain" description="PTS EIIC type-3" evidence="10">
    <location>
        <begin position="8"/>
        <end position="409"/>
    </location>
</feature>
<keyword evidence="5 9" id="KW-0812">Transmembrane</keyword>
<evidence type="ECO:0000256" key="2">
    <source>
        <dbReference type="ARBA" id="ARBA00022448"/>
    </source>
</evidence>
<dbReference type="NCBIfam" id="TIGR00410">
    <property type="entry name" value="lacE"/>
    <property type="match status" value="1"/>
</dbReference>
<dbReference type="PIRSF" id="PIRSF006351">
    <property type="entry name" value="PTS_EIIC-Cellobiose"/>
    <property type="match status" value="1"/>
</dbReference>
<dbReference type="PROSITE" id="PS51105">
    <property type="entry name" value="PTS_EIIC_TYPE_3"/>
    <property type="match status" value="1"/>
</dbReference>
<keyword evidence="6 9" id="KW-1133">Transmembrane helix</keyword>
<feature type="transmembrane region" description="Helical" evidence="9">
    <location>
        <begin position="73"/>
        <end position="96"/>
    </location>
</feature>
<feature type="transmembrane region" description="Helical" evidence="9">
    <location>
        <begin position="170"/>
        <end position="197"/>
    </location>
</feature>
<evidence type="ECO:0000256" key="5">
    <source>
        <dbReference type="ARBA" id="ARBA00022692"/>
    </source>
</evidence>
<dbReference type="InterPro" id="IPR051088">
    <property type="entry name" value="PTS_Sugar-EIIC/EIIB"/>
</dbReference>
<dbReference type="PANTHER" id="PTHR33989">
    <property type="match status" value="1"/>
</dbReference>
<feature type="transmembrane region" description="Helical" evidence="9">
    <location>
        <begin position="217"/>
        <end position="238"/>
    </location>
</feature>
<dbReference type="PANTHER" id="PTHR33989:SF4">
    <property type="entry name" value="PTS SYSTEM N,N'-DIACETYLCHITOBIOSE-SPECIFIC EIIC COMPONENT"/>
    <property type="match status" value="1"/>
</dbReference>
<feature type="transmembrane region" description="Helical" evidence="9">
    <location>
        <begin position="385"/>
        <end position="409"/>
    </location>
</feature>
<evidence type="ECO:0000313" key="12">
    <source>
        <dbReference type="Proteomes" id="UP000516160"/>
    </source>
</evidence>
<evidence type="ECO:0000256" key="3">
    <source>
        <dbReference type="ARBA" id="ARBA00022475"/>
    </source>
</evidence>
<evidence type="ECO:0000256" key="7">
    <source>
        <dbReference type="ARBA" id="ARBA00023136"/>
    </source>
</evidence>
<feature type="transmembrane region" description="Helical" evidence="9">
    <location>
        <begin position="282"/>
        <end position="302"/>
    </location>
</feature>
<keyword evidence="4 8" id="KW-0762">Sugar transport</keyword>
<reference evidence="11 12" key="1">
    <citation type="submission" date="2020-07" db="EMBL/GenBank/DDBJ databases">
        <title>Alkalicella. sp. LB2 genome.</title>
        <authorList>
            <person name="Postec A."/>
            <person name="Quemeneur M."/>
        </authorList>
    </citation>
    <scope>NUCLEOTIDE SEQUENCE [LARGE SCALE GENOMIC DNA]</scope>
    <source>
        <strain evidence="11 12">LB2</strain>
    </source>
</reference>
<keyword evidence="12" id="KW-1185">Reference proteome</keyword>
<dbReference type="InterPro" id="IPR004501">
    <property type="entry name" value="PTS_EIIC_3"/>
</dbReference>
<evidence type="ECO:0000256" key="6">
    <source>
        <dbReference type="ARBA" id="ARBA00022989"/>
    </source>
</evidence>
<dbReference type="GO" id="GO:0009401">
    <property type="term" value="P:phosphoenolpyruvate-dependent sugar phosphotransferase system"/>
    <property type="evidence" value="ECO:0007669"/>
    <property type="project" value="InterPro"/>
</dbReference>
<evidence type="ECO:0000256" key="1">
    <source>
        <dbReference type="ARBA" id="ARBA00004651"/>
    </source>
</evidence>
<keyword evidence="2 8" id="KW-0813">Transport</keyword>
<evidence type="ECO:0000259" key="10">
    <source>
        <dbReference type="PROSITE" id="PS51105"/>
    </source>
</evidence>
<evidence type="ECO:0000313" key="11">
    <source>
        <dbReference type="EMBL" id="QNO13982.1"/>
    </source>
</evidence>
<comment type="function">
    <text evidence="8">The phosphoenolpyruvate-dependent sugar phosphotransferase system (PTS), a major carbohydrate active -transport system, catalyzes the phosphorylation of incoming sugar substrates concomitant with their translocation across the cell membrane.</text>
</comment>
<dbReference type="Proteomes" id="UP000516160">
    <property type="component" value="Chromosome"/>
</dbReference>
<dbReference type="KEGG" id="acae:HYG86_03940"/>
<proteinExistence type="predicted"/>
<feature type="transmembrane region" description="Helical" evidence="9">
    <location>
        <begin position="139"/>
        <end position="158"/>
    </location>
</feature>